<sequence length="255" mass="28161">MTTLQPQLPSEDPTLIRLTYRNEHSLAPADPIDALETWFVNADISGEERAEAMDILRPTAGEQAQNDVEVDLSVAEMVFIRVPMFSARSPWLLMDEHSARLASLAEHVLGRDDSNSLWSPDLEAMAEDATGDLLVVSEAVFDSAWRGFGLGPAVIGSAIRRLSGGCAVVAVEPWPVEGSVPTEADHRAGFARLAEMFGRLGFEYLHDDVLILDLSAQKAEDCLRTELERTESRGERYREHQRSSIPDADPSRALY</sequence>
<dbReference type="RefSeq" id="WP_386433182.1">
    <property type="nucleotide sequence ID" value="NZ_JBHSBB010000015.1"/>
</dbReference>
<protein>
    <recommendedName>
        <fullName evidence="4">N-acetyltransferase domain-containing protein</fullName>
    </recommendedName>
</protein>
<gene>
    <name evidence="2" type="ORF">ACFO3J_24615</name>
</gene>
<comment type="caution">
    <text evidence="2">The sequence shown here is derived from an EMBL/GenBank/DDBJ whole genome shotgun (WGS) entry which is preliminary data.</text>
</comment>
<feature type="compositionally biased region" description="Basic and acidic residues" evidence="1">
    <location>
        <begin position="228"/>
        <end position="242"/>
    </location>
</feature>
<name>A0ABV8HUP6_9ACTN</name>
<organism evidence="2 3">
    <name type="scientific">Streptomyces polygonati</name>
    <dbReference type="NCBI Taxonomy" id="1617087"/>
    <lineage>
        <taxon>Bacteria</taxon>
        <taxon>Bacillati</taxon>
        <taxon>Actinomycetota</taxon>
        <taxon>Actinomycetes</taxon>
        <taxon>Kitasatosporales</taxon>
        <taxon>Streptomycetaceae</taxon>
        <taxon>Streptomyces</taxon>
    </lineage>
</organism>
<evidence type="ECO:0000256" key="1">
    <source>
        <dbReference type="SAM" id="MobiDB-lite"/>
    </source>
</evidence>
<evidence type="ECO:0000313" key="3">
    <source>
        <dbReference type="Proteomes" id="UP001595765"/>
    </source>
</evidence>
<evidence type="ECO:0008006" key="4">
    <source>
        <dbReference type="Google" id="ProtNLM"/>
    </source>
</evidence>
<feature type="region of interest" description="Disordered" evidence="1">
    <location>
        <begin position="228"/>
        <end position="255"/>
    </location>
</feature>
<accession>A0ABV8HUP6</accession>
<proteinExistence type="predicted"/>
<reference evidence="3" key="1">
    <citation type="journal article" date="2019" name="Int. J. Syst. Evol. Microbiol.">
        <title>The Global Catalogue of Microorganisms (GCM) 10K type strain sequencing project: providing services to taxonomists for standard genome sequencing and annotation.</title>
        <authorList>
            <consortium name="The Broad Institute Genomics Platform"/>
            <consortium name="The Broad Institute Genome Sequencing Center for Infectious Disease"/>
            <person name="Wu L."/>
            <person name="Ma J."/>
        </authorList>
    </citation>
    <scope>NUCLEOTIDE SEQUENCE [LARGE SCALE GENOMIC DNA]</scope>
    <source>
        <strain evidence="3">CGMCC 4.7237</strain>
    </source>
</reference>
<keyword evidence="3" id="KW-1185">Reference proteome</keyword>
<dbReference type="EMBL" id="JBHSBB010000015">
    <property type="protein sequence ID" value="MFC4034631.1"/>
    <property type="molecule type" value="Genomic_DNA"/>
</dbReference>
<evidence type="ECO:0000313" key="2">
    <source>
        <dbReference type="EMBL" id="MFC4034631.1"/>
    </source>
</evidence>
<dbReference type="Proteomes" id="UP001595765">
    <property type="component" value="Unassembled WGS sequence"/>
</dbReference>